<dbReference type="EMBL" id="VVIM01000011">
    <property type="protein sequence ID" value="KAB0791043.1"/>
    <property type="molecule type" value="Genomic_DNA"/>
</dbReference>
<accession>A0A5N4A139</accession>
<dbReference type="GO" id="GO:0008270">
    <property type="term" value="F:zinc ion binding"/>
    <property type="evidence" value="ECO:0007669"/>
    <property type="project" value="UniProtKB-KW"/>
</dbReference>
<dbReference type="GO" id="GO:0070822">
    <property type="term" value="C:Sin3-type complex"/>
    <property type="evidence" value="ECO:0007669"/>
    <property type="project" value="TreeGrafter"/>
</dbReference>
<evidence type="ECO:0000313" key="9">
    <source>
        <dbReference type="Proteomes" id="UP000327044"/>
    </source>
</evidence>
<dbReference type="Gene3D" id="3.30.40.10">
    <property type="entry name" value="Zinc/RING finger domain, C3HC4 (zinc finger)"/>
    <property type="match status" value="2"/>
</dbReference>
<evidence type="ECO:0000259" key="6">
    <source>
        <dbReference type="PROSITE" id="PS50006"/>
    </source>
</evidence>
<feature type="domain" description="PHD-type" evidence="7">
    <location>
        <begin position="51"/>
        <end position="100"/>
    </location>
</feature>
<feature type="compositionally biased region" description="Low complexity" evidence="5">
    <location>
        <begin position="105"/>
        <end position="116"/>
    </location>
</feature>
<evidence type="ECO:0000259" key="7">
    <source>
        <dbReference type="PROSITE" id="PS50016"/>
    </source>
</evidence>
<feature type="domain" description="FHA" evidence="6">
    <location>
        <begin position="605"/>
        <end position="659"/>
    </location>
</feature>
<dbReference type="PANTHER" id="PTHR46309:SF1">
    <property type="entry name" value="PHD FINGER PROTEIN 12"/>
    <property type="match status" value="1"/>
</dbReference>
<evidence type="ECO:0008006" key="10">
    <source>
        <dbReference type="Google" id="ProtNLM"/>
    </source>
</evidence>
<dbReference type="FunFam" id="3.30.40.10:FF:000164">
    <property type="entry name" value="PHD finger protein 12"/>
    <property type="match status" value="1"/>
</dbReference>
<dbReference type="GO" id="GO:0003714">
    <property type="term" value="F:transcription corepressor activity"/>
    <property type="evidence" value="ECO:0007669"/>
    <property type="project" value="InterPro"/>
</dbReference>
<dbReference type="SUPFAM" id="SSF57903">
    <property type="entry name" value="FYVE/PHD zinc finger"/>
    <property type="match status" value="2"/>
</dbReference>
<dbReference type="CDD" id="cd15533">
    <property type="entry name" value="PHD1_PHF12"/>
    <property type="match status" value="1"/>
</dbReference>
<keyword evidence="2 4" id="KW-0863">Zinc-finger</keyword>
<evidence type="ECO:0000313" key="8">
    <source>
        <dbReference type="EMBL" id="KAB0791043.1"/>
    </source>
</evidence>
<gene>
    <name evidence="8" type="ORF">PPYR_02843</name>
</gene>
<dbReference type="InterPro" id="IPR008984">
    <property type="entry name" value="SMAD_FHA_dom_sf"/>
</dbReference>
<organism evidence="8 9">
    <name type="scientific">Photinus pyralis</name>
    <name type="common">Common eastern firefly</name>
    <name type="synonym">Lampyris pyralis</name>
    <dbReference type="NCBI Taxonomy" id="7054"/>
    <lineage>
        <taxon>Eukaryota</taxon>
        <taxon>Metazoa</taxon>
        <taxon>Ecdysozoa</taxon>
        <taxon>Arthropoda</taxon>
        <taxon>Hexapoda</taxon>
        <taxon>Insecta</taxon>
        <taxon>Pterygota</taxon>
        <taxon>Neoptera</taxon>
        <taxon>Endopterygota</taxon>
        <taxon>Coleoptera</taxon>
        <taxon>Polyphaga</taxon>
        <taxon>Elateriformia</taxon>
        <taxon>Elateroidea</taxon>
        <taxon>Lampyridae</taxon>
        <taxon>Lampyrinae</taxon>
        <taxon>Photinus</taxon>
    </lineage>
</organism>
<evidence type="ECO:0000256" key="2">
    <source>
        <dbReference type="ARBA" id="ARBA00022771"/>
    </source>
</evidence>
<dbReference type="PROSITE" id="PS50006">
    <property type="entry name" value="FHA_DOMAIN"/>
    <property type="match status" value="1"/>
</dbReference>
<dbReference type="InterPro" id="IPR013083">
    <property type="entry name" value="Znf_RING/FYVE/PHD"/>
</dbReference>
<dbReference type="Pfam" id="PF00498">
    <property type="entry name" value="FHA"/>
    <property type="match status" value="1"/>
</dbReference>
<dbReference type="InterPro" id="IPR001965">
    <property type="entry name" value="Znf_PHD"/>
</dbReference>
<dbReference type="PROSITE" id="PS50016">
    <property type="entry name" value="ZF_PHD_2"/>
    <property type="match status" value="2"/>
</dbReference>
<evidence type="ECO:0000256" key="3">
    <source>
        <dbReference type="ARBA" id="ARBA00022833"/>
    </source>
</evidence>
<dbReference type="InterPro" id="IPR031966">
    <property type="entry name" value="PHF12_MRG-bd"/>
</dbReference>
<feature type="compositionally biased region" description="Basic and acidic residues" evidence="5">
    <location>
        <begin position="27"/>
        <end position="41"/>
    </location>
</feature>
<feature type="region of interest" description="Disordered" evidence="5">
    <location>
        <begin position="105"/>
        <end position="139"/>
    </location>
</feature>
<dbReference type="GO" id="GO:0000122">
    <property type="term" value="P:negative regulation of transcription by RNA polymerase II"/>
    <property type="evidence" value="ECO:0007669"/>
    <property type="project" value="TreeGrafter"/>
</dbReference>
<reference evidence="8 9" key="1">
    <citation type="journal article" date="2018" name="Elife">
        <title>Firefly genomes illuminate parallel origins of bioluminescence in beetles.</title>
        <authorList>
            <person name="Fallon T.R."/>
            <person name="Lower S.E."/>
            <person name="Chang C.H."/>
            <person name="Bessho-Uehara M."/>
            <person name="Martin G.J."/>
            <person name="Bewick A.J."/>
            <person name="Behringer M."/>
            <person name="Debat H.J."/>
            <person name="Wong I."/>
            <person name="Day J.C."/>
            <person name="Suvorov A."/>
            <person name="Silva C.J."/>
            <person name="Stanger-Hall K.F."/>
            <person name="Hall D.W."/>
            <person name="Schmitz R.J."/>
            <person name="Nelson D.R."/>
            <person name="Lewis S.M."/>
            <person name="Shigenobu S."/>
            <person name="Bybee S.M."/>
            <person name="Larracuente A.M."/>
            <person name="Oba Y."/>
            <person name="Weng J.K."/>
        </authorList>
    </citation>
    <scope>NUCLEOTIDE SEQUENCE [LARGE SCALE GENOMIC DNA]</scope>
    <source>
        <strain evidence="8">1611_PpyrPB1</strain>
        <tissue evidence="8">Whole body</tissue>
    </source>
</reference>
<dbReference type="InterPro" id="IPR019787">
    <property type="entry name" value="Znf_PHD-finger"/>
</dbReference>
<dbReference type="InterPro" id="IPR042163">
    <property type="entry name" value="PHF12"/>
</dbReference>
<dbReference type="InterPro" id="IPR011011">
    <property type="entry name" value="Znf_FYVE_PHD"/>
</dbReference>
<evidence type="ECO:0000256" key="4">
    <source>
        <dbReference type="PROSITE-ProRule" id="PRU00146"/>
    </source>
</evidence>
<dbReference type="Proteomes" id="UP000327044">
    <property type="component" value="Unassembled WGS sequence"/>
</dbReference>
<keyword evidence="1" id="KW-0479">Metal-binding</keyword>
<dbReference type="Gene3D" id="6.10.20.60">
    <property type="entry name" value="PHD finger protein 12"/>
    <property type="match status" value="1"/>
</dbReference>
<feature type="region of interest" description="Disordered" evidence="5">
    <location>
        <begin position="24"/>
        <end position="44"/>
    </location>
</feature>
<keyword evidence="3" id="KW-0862">Zinc</keyword>
<name>A0A5N4A139_PHOPY</name>
<dbReference type="InParanoid" id="A0A5N4A139"/>
<dbReference type="Pfam" id="PF00628">
    <property type="entry name" value="PHD"/>
    <property type="match status" value="2"/>
</dbReference>
<dbReference type="PROSITE" id="PS01359">
    <property type="entry name" value="ZF_PHD_1"/>
    <property type="match status" value="1"/>
</dbReference>
<dbReference type="InterPro" id="IPR019786">
    <property type="entry name" value="Zinc_finger_PHD-type_CS"/>
</dbReference>
<dbReference type="SMART" id="SM00249">
    <property type="entry name" value="PHD"/>
    <property type="match status" value="2"/>
</dbReference>
<dbReference type="InterPro" id="IPR000253">
    <property type="entry name" value="FHA_dom"/>
</dbReference>
<keyword evidence="9" id="KW-1185">Reference proteome</keyword>
<sequence length="779" mass="87575">MSKVEYDLDTSGGLMDQIQALIAPPTVDEKRERNKRPDHPYFRKPGKGHNHDSCDACGEGGDLICCDKCPSSFHLMCYDPPLEEKDIPIGEWLCHTCTYAAEKASPSTSKSPVTVPRTRSKRVMSTPETALSKPVKKPKPNPFETLLEAAHSLNPKEFELPRSMSLPSCFPGTDKLEKSFVSRRNSKAVRPPPVASRQQTAFPGGKCFECRRTCRTGPLLACDYCSLYFHLDCLDPPLSTPPSGRWLCPNHVEHFLDCKLLTSVSASERIKLWDKFTGPVDQDAIKIEFFRKVHRKNPPFRVKVRLPQRGKIRVPPMVKYHYKNPVELLPCLRDLNRYDIAARRRLSNESKTDLGVFERLASPDVKEEDERSTGKSNGVFDMSCEGDGFVQDACEHVPKVEVDDEVFFKKCKKSKARGKKSKSLDFKIVNKVEPSENVLNGLASDESCNFSVKDEPMFPLVASNITDEVSQQLTQLDDRLLKLLAYQRIQEVLSQTDPSNCYFTSYFSQSVNKLFDPPLQSEFLTTEDIERILRVFSIPNRPAHKTNSKLRAHAMLCPVVSKHFYNIRTSEVASANVRHDGSFLGHRPTVSARFPEAVAMRLRILSIGRGATNDVQLDNFGHCNYISPKHAVVFFDEVNQQYELLNYSCYGTYVNNVLYSNDETKKYAKKEEKKPCLEEQVRAIVDKKRQICSTNSSKDIHIVGDSVAQSECSCAATSYETILAGWEGSAVINHGTLLRFGCVSFVFSIVDCASGQNSKLEGIDGTNPMLQLQTKVSSS</sequence>
<dbReference type="AlphaFoldDB" id="A0A5N4A139"/>
<evidence type="ECO:0000256" key="1">
    <source>
        <dbReference type="ARBA" id="ARBA00022723"/>
    </source>
</evidence>
<dbReference type="SUPFAM" id="SSF49879">
    <property type="entry name" value="SMAD/FHA domain"/>
    <property type="match status" value="1"/>
</dbReference>
<proteinExistence type="predicted"/>
<dbReference type="InterPro" id="IPR038098">
    <property type="entry name" value="PHF12_MRG-bd_sf"/>
</dbReference>
<dbReference type="CDD" id="cd15534">
    <property type="entry name" value="PHD2_PHF12_Rco1"/>
    <property type="match status" value="1"/>
</dbReference>
<comment type="caution">
    <text evidence="8">The sequence shown here is derived from an EMBL/GenBank/DDBJ whole genome shotgun (WGS) entry which is preliminary data.</text>
</comment>
<feature type="domain" description="PHD-type" evidence="7">
    <location>
        <begin position="204"/>
        <end position="254"/>
    </location>
</feature>
<dbReference type="FunCoup" id="A0A5N4A139">
    <property type="interactions" value="1665"/>
</dbReference>
<evidence type="ECO:0000256" key="5">
    <source>
        <dbReference type="SAM" id="MobiDB-lite"/>
    </source>
</evidence>
<dbReference type="Gene3D" id="2.60.200.20">
    <property type="match status" value="1"/>
</dbReference>
<dbReference type="PANTHER" id="PTHR46309">
    <property type="entry name" value="PHD FINGER PROTEIN 12"/>
    <property type="match status" value="1"/>
</dbReference>
<dbReference type="Pfam" id="PF16737">
    <property type="entry name" value="PHF12_MRG_bd"/>
    <property type="match status" value="1"/>
</dbReference>
<protein>
    <recommendedName>
        <fullName evidence="10">PHD finger protein 12</fullName>
    </recommendedName>
</protein>